<dbReference type="Proteomes" id="UP001219518">
    <property type="component" value="Unassembled WGS sequence"/>
</dbReference>
<comment type="caution">
    <text evidence="3">The sequence shown here is derived from an EMBL/GenBank/DDBJ whole genome shotgun (WGS) entry which is preliminary data.</text>
</comment>
<dbReference type="AlphaFoldDB" id="A0AAE1LPY0"/>
<protein>
    <submittedName>
        <fullName evidence="3">Uncharacterized transposon-derived protein</fullName>
    </submittedName>
</protein>
<accession>A0AAE1LPY0</accession>
<dbReference type="PANTHER" id="PTHR47027">
    <property type="entry name" value="REVERSE TRANSCRIPTASE DOMAIN-CONTAINING PROTEIN"/>
    <property type="match status" value="1"/>
</dbReference>
<proteinExistence type="predicted"/>
<dbReference type="SUPFAM" id="SSF56219">
    <property type="entry name" value="DNase I-like"/>
    <property type="match status" value="1"/>
</dbReference>
<dbReference type="PANTHER" id="PTHR47027:SF20">
    <property type="entry name" value="REVERSE TRANSCRIPTASE-LIKE PROTEIN WITH RNA-DIRECTED DNA POLYMERASE DOMAIN"/>
    <property type="match status" value="1"/>
</dbReference>
<feature type="compositionally biased region" description="Basic and acidic residues" evidence="2">
    <location>
        <begin position="743"/>
        <end position="760"/>
    </location>
</feature>
<organism evidence="3 4">
    <name type="scientific">Frankliniella fusca</name>
    <dbReference type="NCBI Taxonomy" id="407009"/>
    <lineage>
        <taxon>Eukaryota</taxon>
        <taxon>Metazoa</taxon>
        <taxon>Ecdysozoa</taxon>
        <taxon>Arthropoda</taxon>
        <taxon>Hexapoda</taxon>
        <taxon>Insecta</taxon>
        <taxon>Pterygota</taxon>
        <taxon>Neoptera</taxon>
        <taxon>Paraneoptera</taxon>
        <taxon>Thysanoptera</taxon>
        <taxon>Terebrantia</taxon>
        <taxon>Thripoidea</taxon>
        <taxon>Thripidae</taxon>
        <taxon>Frankliniella</taxon>
    </lineage>
</organism>
<dbReference type="EMBL" id="JAHWGI010001285">
    <property type="protein sequence ID" value="KAK3927365.1"/>
    <property type="molecule type" value="Genomic_DNA"/>
</dbReference>
<feature type="compositionally biased region" description="Basic and acidic residues" evidence="2">
    <location>
        <begin position="705"/>
        <end position="736"/>
    </location>
</feature>
<keyword evidence="4" id="KW-1185">Reference proteome</keyword>
<sequence>MDNRDMPPAGQTVITGNPGHKGPGNGLFEALAQQLASMYPTRPRQTVAEIRRAVAAELFKHRRDRYCEALTTAAMDLNGEHFPNADGFPDVPRIIKLIIRQTGDPTSSRTCGVEAVQAFANIHSANISTSESPPQPQCSVIKAYRGKPLRLATWNVRSLFKTMAARQLAAELADHNIHVAALQEVRWPGHGLFDVRPAPDLPPLYTLFYNGPDAGHELGTGFMVGSDHLLLLATISTTPCKKWTRQPPTTKVDRQFNTAALSSKGAEYHKKVKELLDKNPPSADSHPDELWAHLKGAITTAADECLGRAKGTGRRDLLQEEECAEALLKRKAAHEVLVQALEEEHPQETVRDLLDGLLEMQREANRVIRRCKRAQQHGLLDQLEDSQKAKDSTELFRLTKELRKKPFSAAAGVIRAEDGTLLTEACQITARWREYFDHLLNIPGPENAIEPPDGEDNVTNQEPMHDLAVAAASKEELAAFCGEIERNAARFGLKISPKTEYMVVSRRPRDPLHGDNLQVGPHTFQRVPSFKYLGSTVSEDNRLDKEIRQRVLAGKRAYFSLAPQLKSSRVSRATKARLYTSIIRPVMTYGAETWSMSADSERRLAVAENDALRRVAGPVFHESRQRWGFRNNKEIRELSGVQPILNATKKIRLQYHGHLARGSAPAPTRAMLETSPHAKGSRPRGPPPRRLRDQVAKDAAALGIEDWREEAQDRTEWRNNTKRILDFPDPYEERRVQAKRRKAEREAAREAAREHADDPV</sequence>
<keyword evidence="1" id="KW-0175">Coiled coil</keyword>
<feature type="coiled-coil region" evidence="1">
    <location>
        <begin position="324"/>
        <end position="377"/>
    </location>
</feature>
<evidence type="ECO:0000256" key="1">
    <source>
        <dbReference type="SAM" id="Coils"/>
    </source>
</evidence>
<feature type="region of interest" description="Disordered" evidence="2">
    <location>
        <begin position="659"/>
        <end position="760"/>
    </location>
</feature>
<reference evidence="3" key="1">
    <citation type="submission" date="2021-07" db="EMBL/GenBank/DDBJ databases">
        <authorList>
            <person name="Catto M.A."/>
            <person name="Jacobson A."/>
            <person name="Kennedy G."/>
            <person name="Labadie P."/>
            <person name="Hunt B.G."/>
            <person name="Srinivasan R."/>
        </authorList>
    </citation>
    <scope>NUCLEOTIDE SEQUENCE</scope>
    <source>
        <strain evidence="3">PL_HMW_Pooled</strain>
        <tissue evidence="3">Head</tissue>
    </source>
</reference>
<evidence type="ECO:0000256" key="2">
    <source>
        <dbReference type="SAM" id="MobiDB-lite"/>
    </source>
</evidence>
<name>A0AAE1LPY0_9NEOP</name>
<reference evidence="3" key="2">
    <citation type="journal article" date="2023" name="BMC Genomics">
        <title>Pest status, molecular evolution, and epigenetic factors derived from the genome assembly of Frankliniella fusca, a thysanopteran phytovirus vector.</title>
        <authorList>
            <person name="Catto M.A."/>
            <person name="Labadie P.E."/>
            <person name="Jacobson A.L."/>
            <person name="Kennedy G.G."/>
            <person name="Srinivasan R."/>
            <person name="Hunt B.G."/>
        </authorList>
    </citation>
    <scope>NUCLEOTIDE SEQUENCE</scope>
    <source>
        <strain evidence="3">PL_HMW_Pooled</strain>
    </source>
</reference>
<evidence type="ECO:0000313" key="4">
    <source>
        <dbReference type="Proteomes" id="UP001219518"/>
    </source>
</evidence>
<evidence type="ECO:0000313" key="3">
    <source>
        <dbReference type="EMBL" id="KAK3927365.1"/>
    </source>
</evidence>
<feature type="region of interest" description="Disordered" evidence="2">
    <location>
        <begin position="1"/>
        <end position="23"/>
    </location>
</feature>
<dbReference type="InterPro" id="IPR036691">
    <property type="entry name" value="Endo/exonu/phosph_ase_sf"/>
</dbReference>
<dbReference type="Gene3D" id="3.60.10.10">
    <property type="entry name" value="Endonuclease/exonuclease/phosphatase"/>
    <property type="match status" value="1"/>
</dbReference>
<gene>
    <name evidence="3" type="ORF">KUF71_015649</name>
</gene>